<evidence type="ECO:0000259" key="2">
    <source>
        <dbReference type="Pfam" id="PF12727"/>
    </source>
</evidence>
<accession>A0A2P5KED8</accession>
<dbReference type="InterPro" id="IPR000847">
    <property type="entry name" value="LysR_HTH_N"/>
</dbReference>
<proteinExistence type="predicted"/>
<feature type="domain" description="HTH lysR-type" evidence="1">
    <location>
        <begin position="30"/>
        <end position="85"/>
    </location>
</feature>
<organism evidence="3 4">
    <name type="scientific">Mycetohabitans endofungorum</name>
    <dbReference type="NCBI Taxonomy" id="417203"/>
    <lineage>
        <taxon>Bacteria</taxon>
        <taxon>Pseudomonadati</taxon>
        <taxon>Pseudomonadota</taxon>
        <taxon>Betaproteobacteria</taxon>
        <taxon>Burkholderiales</taxon>
        <taxon>Burkholderiaceae</taxon>
        <taxon>Mycetohabitans</taxon>
    </lineage>
</organism>
<dbReference type="Proteomes" id="UP000243096">
    <property type="component" value="Unassembled WGS sequence"/>
</dbReference>
<dbReference type="Gene3D" id="3.40.190.10">
    <property type="entry name" value="Periplasmic binding protein-like II"/>
    <property type="match status" value="1"/>
</dbReference>
<gene>
    <name evidence="3" type="ORF">B0O95_101159</name>
</gene>
<dbReference type="AlphaFoldDB" id="A0A2P5KED8"/>
<dbReference type="InterPro" id="IPR024370">
    <property type="entry name" value="PBP_domain"/>
</dbReference>
<dbReference type="SUPFAM" id="SSF46785">
    <property type="entry name" value="Winged helix' DNA-binding domain"/>
    <property type="match status" value="1"/>
</dbReference>
<name>A0A2P5KED8_9BURK</name>
<keyword evidence="4" id="KW-1185">Reference proteome</keyword>
<reference evidence="3 4" key="1">
    <citation type="submission" date="2018-01" db="EMBL/GenBank/DDBJ databases">
        <title>Genomic Encyclopedia of Type Strains, Phase III (KMG-III): the genomes of soil and plant-associated and newly described type strains.</title>
        <authorList>
            <person name="Whitman W."/>
        </authorList>
    </citation>
    <scope>NUCLEOTIDE SEQUENCE [LARGE SCALE GENOMIC DNA]</scope>
    <source>
        <strain evidence="3 4">HKI456</strain>
    </source>
</reference>
<dbReference type="InterPro" id="IPR036390">
    <property type="entry name" value="WH_DNA-bd_sf"/>
</dbReference>
<evidence type="ECO:0000313" key="3">
    <source>
        <dbReference type="EMBL" id="PPB85072.1"/>
    </source>
</evidence>
<dbReference type="Pfam" id="PF00126">
    <property type="entry name" value="HTH_1"/>
    <property type="match status" value="1"/>
</dbReference>
<feature type="domain" description="PBP" evidence="2">
    <location>
        <begin position="144"/>
        <end position="326"/>
    </location>
</feature>
<sequence length="367" mass="39839">MSMPRIEAVSEWRITGTDQPGVRLSDVILLLTQLVELGSIASAAQALGLSYRHAWGVLRAAEQRLGGPLLVKVRGQGSLLSPLGEKLLWAERVRIERLGPLAQSLGVEVTDEIRRLLAPARRDVRIHASHGYAVAALVQALAEGGTPVEIRYRDSADAVASLSRGECDLAGFHLPIGPFRAVCAAVYRPWLDDRRHVLIHLARRKQGLFVPKGNPEHIGGLVDLSREGLRFVNRQPGSGTRMLLELMLRDIGVDPTRINGYASTELTHSAIAAFVASGKADVGFGVQPAAAYFGLDFVPIVDEDYYFACEQASLDMAPLLAIVDVLRDDAFKGAVARLHGYDAARCGDCVPIQEGVGPRHSIRFSDY</sequence>
<protein>
    <submittedName>
        <fullName evidence="3">LysR family transcriptional regulator of molybdate metabolism</fullName>
    </submittedName>
</protein>
<dbReference type="PANTHER" id="PTHR38431">
    <property type="entry name" value="BLL2305 PROTEIN"/>
    <property type="match status" value="1"/>
</dbReference>
<comment type="caution">
    <text evidence="3">The sequence shown here is derived from an EMBL/GenBank/DDBJ whole genome shotgun (WGS) entry which is preliminary data.</text>
</comment>
<dbReference type="Pfam" id="PF12727">
    <property type="entry name" value="PBP_like"/>
    <property type="match status" value="1"/>
</dbReference>
<dbReference type="InterPro" id="IPR036388">
    <property type="entry name" value="WH-like_DNA-bd_sf"/>
</dbReference>
<dbReference type="EMBL" id="PRDW01000001">
    <property type="protein sequence ID" value="PPB85072.1"/>
    <property type="molecule type" value="Genomic_DNA"/>
</dbReference>
<dbReference type="SUPFAM" id="SSF53850">
    <property type="entry name" value="Periplasmic binding protein-like II"/>
    <property type="match status" value="1"/>
</dbReference>
<dbReference type="GO" id="GO:0003700">
    <property type="term" value="F:DNA-binding transcription factor activity"/>
    <property type="evidence" value="ECO:0007669"/>
    <property type="project" value="InterPro"/>
</dbReference>
<dbReference type="PANTHER" id="PTHR38431:SF1">
    <property type="entry name" value="BLL2305 PROTEIN"/>
    <property type="match status" value="1"/>
</dbReference>
<dbReference type="Gene3D" id="1.10.10.10">
    <property type="entry name" value="Winged helix-like DNA-binding domain superfamily/Winged helix DNA-binding domain"/>
    <property type="match status" value="1"/>
</dbReference>
<evidence type="ECO:0000313" key="4">
    <source>
        <dbReference type="Proteomes" id="UP000243096"/>
    </source>
</evidence>
<evidence type="ECO:0000259" key="1">
    <source>
        <dbReference type="Pfam" id="PF00126"/>
    </source>
</evidence>